<evidence type="ECO:0000256" key="1">
    <source>
        <dbReference type="ARBA" id="ARBA00023015"/>
    </source>
</evidence>
<dbReference type="Proteomes" id="UP000555448">
    <property type="component" value="Unassembled WGS sequence"/>
</dbReference>
<dbReference type="PRINTS" id="PR00455">
    <property type="entry name" value="HTHTETR"/>
</dbReference>
<dbReference type="Gene3D" id="1.10.357.10">
    <property type="entry name" value="Tetracycline Repressor, domain 2"/>
    <property type="match status" value="1"/>
</dbReference>
<dbReference type="EMBL" id="JACHLR010000008">
    <property type="protein sequence ID" value="MBB4858884.1"/>
    <property type="molecule type" value="Genomic_DNA"/>
</dbReference>
<dbReference type="InterPro" id="IPR001647">
    <property type="entry name" value="HTH_TetR"/>
</dbReference>
<keyword evidence="3" id="KW-0804">Transcription</keyword>
<dbReference type="RefSeq" id="WP_184244981.1">
    <property type="nucleotide sequence ID" value="NZ_JACHLR010000008.1"/>
</dbReference>
<dbReference type="SUPFAM" id="SSF46689">
    <property type="entry name" value="Homeodomain-like"/>
    <property type="match status" value="1"/>
</dbReference>
<dbReference type="GO" id="GO:0000976">
    <property type="term" value="F:transcription cis-regulatory region binding"/>
    <property type="evidence" value="ECO:0007669"/>
    <property type="project" value="TreeGrafter"/>
</dbReference>
<proteinExistence type="predicted"/>
<accession>A0A7W7K9U7</accession>
<reference evidence="6 7" key="1">
    <citation type="submission" date="2020-08" db="EMBL/GenBank/DDBJ databases">
        <title>Functional genomics of gut bacteria from endangered species of beetles.</title>
        <authorList>
            <person name="Carlos-Shanley C."/>
        </authorList>
    </citation>
    <scope>NUCLEOTIDE SEQUENCE [LARGE SCALE GENOMIC DNA]</scope>
    <source>
        <strain evidence="6 7">S00245</strain>
    </source>
</reference>
<evidence type="ECO:0000313" key="6">
    <source>
        <dbReference type="EMBL" id="MBB4858884.1"/>
    </source>
</evidence>
<sequence>MIDAVETVMMEQGYAALSARSIAEAAGLKHQLVFYYFPNMDDLLLAAYRKRIDQVSGRIDEALQSDRPLQALWEVHSEPSQAALTVEYMALANHNAAIRAETVAFGERIRREGLARVGAALRTDDEAAGVLNPFALTMVISCVGAILGMETSLGITGGHSETRALVQWCLDQLQARD</sequence>
<evidence type="ECO:0000259" key="5">
    <source>
        <dbReference type="PROSITE" id="PS50977"/>
    </source>
</evidence>
<dbReference type="InterPro" id="IPR050109">
    <property type="entry name" value="HTH-type_TetR-like_transc_reg"/>
</dbReference>
<dbReference type="InterPro" id="IPR009057">
    <property type="entry name" value="Homeodomain-like_sf"/>
</dbReference>
<dbReference type="PANTHER" id="PTHR30055:SF234">
    <property type="entry name" value="HTH-TYPE TRANSCRIPTIONAL REGULATOR BETI"/>
    <property type="match status" value="1"/>
</dbReference>
<dbReference type="GO" id="GO:0003700">
    <property type="term" value="F:DNA-binding transcription factor activity"/>
    <property type="evidence" value="ECO:0007669"/>
    <property type="project" value="TreeGrafter"/>
</dbReference>
<keyword evidence="1" id="KW-0805">Transcription regulation</keyword>
<keyword evidence="2 4" id="KW-0238">DNA-binding</keyword>
<dbReference type="PROSITE" id="PS50977">
    <property type="entry name" value="HTH_TETR_2"/>
    <property type="match status" value="1"/>
</dbReference>
<organism evidence="6 7">
    <name type="scientific">Novosphingobium chloroacetimidivorans</name>
    <dbReference type="NCBI Taxonomy" id="1428314"/>
    <lineage>
        <taxon>Bacteria</taxon>
        <taxon>Pseudomonadati</taxon>
        <taxon>Pseudomonadota</taxon>
        <taxon>Alphaproteobacteria</taxon>
        <taxon>Sphingomonadales</taxon>
        <taxon>Sphingomonadaceae</taxon>
        <taxon>Novosphingobium</taxon>
    </lineage>
</organism>
<gene>
    <name evidence="6" type="ORF">HNO88_002210</name>
</gene>
<protein>
    <submittedName>
        <fullName evidence="6">AcrR family transcriptional regulator</fullName>
    </submittedName>
</protein>
<comment type="caution">
    <text evidence="6">The sequence shown here is derived from an EMBL/GenBank/DDBJ whole genome shotgun (WGS) entry which is preliminary data.</text>
</comment>
<feature type="DNA-binding region" description="H-T-H motif" evidence="4">
    <location>
        <begin position="18"/>
        <end position="37"/>
    </location>
</feature>
<evidence type="ECO:0000256" key="3">
    <source>
        <dbReference type="ARBA" id="ARBA00023163"/>
    </source>
</evidence>
<dbReference type="Pfam" id="PF00440">
    <property type="entry name" value="TetR_N"/>
    <property type="match status" value="1"/>
</dbReference>
<evidence type="ECO:0000256" key="2">
    <source>
        <dbReference type="ARBA" id="ARBA00023125"/>
    </source>
</evidence>
<feature type="domain" description="HTH tetR-type" evidence="5">
    <location>
        <begin position="1"/>
        <end position="55"/>
    </location>
</feature>
<name>A0A7W7K9U7_9SPHN</name>
<evidence type="ECO:0000256" key="4">
    <source>
        <dbReference type="PROSITE-ProRule" id="PRU00335"/>
    </source>
</evidence>
<evidence type="ECO:0000313" key="7">
    <source>
        <dbReference type="Proteomes" id="UP000555448"/>
    </source>
</evidence>
<dbReference type="AlphaFoldDB" id="A0A7W7K9U7"/>
<keyword evidence="7" id="KW-1185">Reference proteome</keyword>
<dbReference type="PANTHER" id="PTHR30055">
    <property type="entry name" value="HTH-TYPE TRANSCRIPTIONAL REGULATOR RUTR"/>
    <property type="match status" value="1"/>
</dbReference>